<dbReference type="InterPro" id="IPR024317">
    <property type="entry name" value="Dynein_heavy_chain_D4_dom"/>
</dbReference>
<feature type="compositionally biased region" description="Basic residues" evidence="15">
    <location>
        <begin position="96"/>
        <end position="113"/>
    </location>
</feature>
<protein>
    <submittedName>
        <fullName evidence="27">Dynein heavy chain, domain-2,Dynein heavy chain domain,Dynein heavy chain, domain-1,Dynein heavy chain, P</fullName>
    </submittedName>
</protein>
<evidence type="ECO:0000256" key="1">
    <source>
        <dbReference type="ARBA" id="ARBA00004430"/>
    </source>
</evidence>
<evidence type="ECO:0000259" key="17">
    <source>
        <dbReference type="Pfam" id="PF08385"/>
    </source>
</evidence>
<dbReference type="InterPro" id="IPR042219">
    <property type="entry name" value="AAA_lid_11_sf"/>
</dbReference>
<dbReference type="SUPFAM" id="SSF52540">
    <property type="entry name" value="P-loop containing nucleoside triphosphate hydrolases"/>
    <property type="match status" value="4"/>
</dbReference>
<dbReference type="GO" id="GO:0005930">
    <property type="term" value="C:axoneme"/>
    <property type="evidence" value="ECO:0007669"/>
    <property type="project" value="UniProtKB-SubCell"/>
</dbReference>
<feature type="coiled-coil region" evidence="14">
    <location>
        <begin position="3383"/>
        <end position="3424"/>
    </location>
</feature>
<feature type="domain" description="Dynein heavy chain ATP-binding dynein motor region" evidence="22">
    <location>
        <begin position="3529"/>
        <end position="3745"/>
    </location>
</feature>
<dbReference type="GO" id="GO:0051959">
    <property type="term" value="F:dynein light intermediate chain binding"/>
    <property type="evidence" value="ECO:0007669"/>
    <property type="project" value="InterPro"/>
</dbReference>
<dbReference type="InterPro" id="IPR027417">
    <property type="entry name" value="P-loop_NTPase"/>
</dbReference>
<evidence type="ECO:0000256" key="8">
    <source>
        <dbReference type="ARBA" id="ARBA00023017"/>
    </source>
</evidence>
<evidence type="ECO:0000256" key="4">
    <source>
        <dbReference type="ARBA" id="ARBA00022701"/>
    </source>
</evidence>
<evidence type="ECO:0000259" key="21">
    <source>
        <dbReference type="Pfam" id="PF12780"/>
    </source>
</evidence>
<evidence type="ECO:0000256" key="14">
    <source>
        <dbReference type="SAM" id="Coils"/>
    </source>
</evidence>
<dbReference type="OrthoDB" id="6582848at2759"/>
<keyword evidence="8" id="KW-0243">Dynein</keyword>
<feature type="domain" description="Dynein heavy chain coiled coil stalk" evidence="20">
    <location>
        <begin position="3169"/>
        <end position="3501"/>
    </location>
</feature>
<dbReference type="InterPro" id="IPR041658">
    <property type="entry name" value="AAA_lid_11"/>
</dbReference>
<feature type="domain" description="Dynein heavy chain hydrolytic ATP-binding dynein motor region" evidence="19">
    <location>
        <begin position="1862"/>
        <end position="2190"/>
    </location>
</feature>
<dbReference type="Gene3D" id="3.10.490.20">
    <property type="match status" value="1"/>
</dbReference>
<dbReference type="GO" id="GO:0007018">
    <property type="term" value="P:microtubule-based movement"/>
    <property type="evidence" value="ECO:0007669"/>
    <property type="project" value="InterPro"/>
</dbReference>
<evidence type="ECO:0000259" key="19">
    <source>
        <dbReference type="Pfam" id="PF12774"/>
    </source>
</evidence>
<keyword evidence="11" id="KW-0505">Motor protein</keyword>
<proteinExistence type="inferred from homology"/>
<dbReference type="InterPro" id="IPR013602">
    <property type="entry name" value="Dynein_heavy_linker"/>
</dbReference>
<evidence type="ECO:0000313" key="28">
    <source>
        <dbReference type="Proteomes" id="UP000325440"/>
    </source>
</evidence>
<evidence type="ECO:0000256" key="15">
    <source>
        <dbReference type="SAM" id="MobiDB-lite"/>
    </source>
</evidence>
<evidence type="ECO:0000256" key="12">
    <source>
        <dbReference type="ARBA" id="ARBA00023212"/>
    </source>
</evidence>
<dbReference type="InterPro" id="IPR026983">
    <property type="entry name" value="DHC"/>
</dbReference>
<evidence type="ECO:0000256" key="9">
    <source>
        <dbReference type="ARBA" id="ARBA00023054"/>
    </source>
</evidence>
<feature type="domain" description="Dynein heavy chain tail" evidence="17">
    <location>
        <begin position="406"/>
        <end position="966"/>
    </location>
</feature>
<dbReference type="Gene3D" id="1.20.920.30">
    <property type="match status" value="1"/>
</dbReference>
<dbReference type="FunFam" id="1.10.287.2620:FF:000001">
    <property type="entry name" value="Cytoplasmic dynein heavy chain 1"/>
    <property type="match status" value="1"/>
</dbReference>
<dbReference type="Pfam" id="PF03028">
    <property type="entry name" value="Dynein_heavy"/>
    <property type="match status" value="1"/>
</dbReference>
<feature type="domain" description="Dynein heavy chain 3 AAA+ lid" evidence="24">
    <location>
        <begin position="2745"/>
        <end position="2833"/>
    </location>
</feature>
<dbReference type="InterPro" id="IPR041466">
    <property type="entry name" value="Dynein_AAA5_ext"/>
</dbReference>
<dbReference type="Pfam" id="PF18199">
    <property type="entry name" value="Dynein_C"/>
    <property type="match status" value="1"/>
</dbReference>
<dbReference type="InterPro" id="IPR024743">
    <property type="entry name" value="Dynein_HC_stalk"/>
</dbReference>
<dbReference type="PANTHER" id="PTHR22878:SF63">
    <property type="entry name" value="DYNEIN AXONEMAL HEAVY CHAIN 10"/>
    <property type="match status" value="1"/>
</dbReference>
<dbReference type="Gene3D" id="3.40.50.300">
    <property type="entry name" value="P-loop containing nucleotide triphosphate hydrolases"/>
    <property type="match status" value="5"/>
</dbReference>
<keyword evidence="4" id="KW-0493">Microtubule</keyword>
<dbReference type="Pfam" id="PF12780">
    <property type="entry name" value="AAA_8"/>
    <property type="match status" value="1"/>
</dbReference>
<dbReference type="Gene3D" id="1.20.140.100">
    <property type="entry name" value="Dynein heavy chain, N-terminal domain 2"/>
    <property type="match status" value="1"/>
</dbReference>
<evidence type="ECO:0000259" key="25">
    <source>
        <dbReference type="Pfam" id="PF18198"/>
    </source>
</evidence>
<dbReference type="InterPro" id="IPR042222">
    <property type="entry name" value="Dynein_2_N"/>
</dbReference>
<dbReference type="GO" id="GO:0045505">
    <property type="term" value="F:dynein intermediate chain binding"/>
    <property type="evidence" value="ECO:0007669"/>
    <property type="project" value="InterPro"/>
</dbReference>
<feature type="domain" description="Dynein heavy chain C-terminal" evidence="26">
    <location>
        <begin position="4305"/>
        <end position="4603"/>
    </location>
</feature>
<dbReference type="GO" id="GO:0030286">
    <property type="term" value="C:dynein complex"/>
    <property type="evidence" value="ECO:0007669"/>
    <property type="project" value="UniProtKB-KW"/>
</dbReference>
<feature type="domain" description="Dynein heavy chain AAA lid" evidence="25">
    <location>
        <begin position="4141"/>
        <end position="4294"/>
    </location>
</feature>
<dbReference type="Pfam" id="PF08385">
    <property type="entry name" value="DHC_N1"/>
    <property type="match status" value="1"/>
</dbReference>
<dbReference type="InterPro" id="IPR041228">
    <property type="entry name" value="Dynein_C"/>
</dbReference>
<dbReference type="InterPro" id="IPR004273">
    <property type="entry name" value="Dynein_heavy_D6_P-loop"/>
</dbReference>
<comment type="similarity">
    <text evidence="2">Belongs to the dynein heavy chain family.</text>
</comment>
<evidence type="ECO:0000259" key="26">
    <source>
        <dbReference type="Pfam" id="PF18199"/>
    </source>
</evidence>
<dbReference type="Pfam" id="PF12775">
    <property type="entry name" value="AAA_7"/>
    <property type="match status" value="1"/>
</dbReference>
<name>A0A5E4MP23_9HEMI</name>
<dbReference type="Proteomes" id="UP000325440">
    <property type="component" value="Unassembled WGS sequence"/>
</dbReference>
<feature type="region of interest" description="Disordered" evidence="15">
    <location>
        <begin position="93"/>
        <end position="153"/>
    </location>
</feature>
<keyword evidence="12" id="KW-0206">Cytoskeleton</keyword>
<accession>A0A5E4MP23</accession>
<dbReference type="Pfam" id="PF12774">
    <property type="entry name" value="AAA_6"/>
    <property type="match status" value="1"/>
</dbReference>
<keyword evidence="6" id="KW-0547">Nucleotide-binding</keyword>
<evidence type="ECO:0000256" key="3">
    <source>
        <dbReference type="ARBA" id="ARBA00022490"/>
    </source>
</evidence>
<keyword evidence="13" id="KW-0966">Cell projection</keyword>
<dbReference type="InterPro" id="IPR041589">
    <property type="entry name" value="DNAH3_AAA_lid_1"/>
</dbReference>
<dbReference type="Pfam" id="PF12777">
    <property type="entry name" value="MT"/>
    <property type="match status" value="1"/>
</dbReference>
<feature type="domain" description="Dynein heavy chain AAA 5 extension" evidence="23">
    <location>
        <begin position="2348"/>
        <end position="2516"/>
    </location>
</feature>
<dbReference type="Gene3D" id="1.20.58.1120">
    <property type="match status" value="1"/>
</dbReference>
<keyword evidence="28" id="KW-1185">Reference proteome</keyword>
<dbReference type="InterPro" id="IPR035706">
    <property type="entry name" value="AAA_9"/>
</dbReference>
<keyword evidence="7" id="KW-0067">ATP-binding</keyword>
<evidence type="ECO:0000256" key="2">
    <source>
        <dbReference type="ARBA" id="ARBA00008887"/>
    </source>
</evidence>
<evidence type="ECO:0000313" key="27">
    <source>
        <dbReference type="EMBL" id="VVC32081.1"/>
    </source>
</evidence>
<keyword evidence="10" id="KW-0969">Cilium</keyword>
<dbReference type="Gene3D" id="1.10.8.1220">
    <property type="match status" value="1"/>
</dbReference>
<sequence>MDYRLLWFVKCINNVFEIGTESETENLFMETLNKNEGLLKRQFIQFLESSTINRNINTNIFYVYITTVKKVIKEEIEVEEELSEFEIQSLRDSDSKKKKKKHNQEKRKKKRHVHTEDTLTSGDSPATDSDKESDDGKSRDGYSSPDTAIQMADEDGIKKHSEKFYKKIKVIQEKIITLPELHVHFGCMIGNLNADLRYLYFVKNTNSIIPVCDLIEEANFYMPSQFLIGNKSGCLVNSMIKELENIWIPAVKKLLIDPFLHDCTTTRTEKNIIQTLASTSTSSTFVRITREIKAQHDYEIFMGERPDDYEKRLAVIDLEQIISLSELFMIESVNKQSSIEPLKENFLMELQCLLDKLKGTINYMQKKQSLNAAEYLNGLTKDNTDEVALTLEKTPALILQCVNIIENWNLKMKNLCSSIFEFRERDTIHSEFTFWSNSEASVRSIMDELESDNTKLFLAVIEKTSITIGTIKNIFDEFKIVKSQFICSCGLAKDNLKYISLIMEHYKDFISADFNTIIKMIPIWFDDLRTVWVLSSYFGKDVNMLRLLLQISNGLCENVGRNLGDLKLIFKNKNIKEISEMSFNATKMLDVWSEGYLEIRKSIEKSKFQRWEFDKCILFNKIEYIKRIAKDIHEIVATINQFLSILGPELRSIIKDMIGLDVMISRVKSLYKVFDAIDFDLFCEDNIENWNLFLKEFKLEVLRVEEECKIFIDWCFNNLRSCKEAYFILKRLQQFTSRPVFKEQLKTKYEAILRQYENELTTIETLFLTHQNNPPVSRHHPPVSGSIFWVRMLFDKIKEPITIFQSANEFNNMPLKFTVVEMFKSIGDQMKQYEQLKLMNWTNTAKLLAIYQMNSNILACIKINDDLRKSQINTPKIEDLKDWNKCVGRSNKILLDHQLMFKINFNDQVYELIEEAEMMENLGIIFSEEIQMLLAKKNSLLDDIMRVNNMVNTYNSFVLSMSNLEVEIHISQFITSFENVNLFPFNILIDNDSIMYLNNLDLYNKALLSDGSLIKLTVNITNKEVTIVPNMYVTYNNIIKNVSKCLIWSKYLTVWQTESCIQCLTVENTWETDYHRTTLYGEIINNNDIREKIEIIRESSHSLMIEVNKYLKRLDLSSIINQMKLYTRELILSCADQLIKSTRHMMHLQEDIFNTFRILMDKEIKNSDDFYNCLYKIEELRTEKVNVEIFFQNLNHRIYVLEEAEVTMPLEDLKLISYIQDDWIMLQQMASKKKLYLEKAKAIWSHTVKINIHLFSDIINTFLDNYNQCGLKKIKDDLDLGLILMNEYNTSFTDLMQKKEKLVREEKLFNLKLLNTNTFDKYYSEFQNMKLVYLLYDKQKSDIENWSKIPWSEIKIEFVREVFGALMLKFKRLPFLAQSTHPAKILVNYLKELRHGIPILLQLKNNALKPRHWKEMLDVIGVQFNSDKDILSFGTVLKMRAVKHKHIIQNVLTKAIDEYNIEQKLREINERWNTMRLNIEKYSNIILQVEHKLCGVHDVLQILEDDQITMHKMMNSHSVEPFLIEVETWQKNLSIVNEVLNKWWFVQQKWFHLAQIFGRNDFSYILPKKIKKLNELNTFYKEIMANANRNSKVLEQCLKPNIMNQLLWLECNLDVNQKELNSFIIEKRNCFPRFYLISDNDLLFLYGNSDPIAIQEYIIQIFDNIKSLTYEIKNGSYSITAMTTCNDEVLVYTNCVAIKNAVDKWMLEVIDQMQKSNRYMIKKAILDLGNISYLNNRSDWINNFPLSVCLNADSVWWTVEVENIFNEINLGNTLSMKQYLNQLNTKINEIVVLRKKEMLESKRNKYSSVLISDIYHRDIIESFVVNNVTSANSFEWNSILKSYWIKSKDNLFIAQCSGLFNYGYEYMGSNKSIIITPLTNRIFLTFTQALLMCLGGATHGPTGTGKTETTLAMALILGNWCKVINCSDGLDHQTISQFLNGICQSKIWGLFTKFNRISLKTLSVVSTLLFSVKYALFENKNETKFHECDININPRVGIFITMNVDEMNGQQKEINDIIKNHFRPVICLIPDFEQICFTILYSEGFLQAKILSTKISLLYKLCKEGLSNPLNSVFDLRSLKLVIKSAKNLIIKQPDLEEHLVIMKTLRDFNLPKLIDEDIPLFLSFISDLFPNVKYFKSTNNDINATIEIVLKREKLIKIDSQVEKINQIMDALTTRNSISIVGPTSGGKSVIINILCETLNHLKMSTKIITLNPKAFTKLELYGYVDPITKIWNDGLLTNIFRNINQPIVPNNRSRHFILFDGDIDSIWINDLNPVMDDNKMLTLSNGEKIRIKPLCNLLFEVGNLAHSAPSTISRMGIIYVDPYNLGYMPFWLRWLESRSLIEQTALDQCFQKYVPELLNLIFENANSFEKSCPLRTAVPQTKLNMITQLCFLLDTFLPLVSSDNDSINTIKRKRSTMTNNAAIPLNSMISFMAGMGVIEAVFIQALYFSLGVLLTDETARYTFDETVKKLSGFTVSQNAYDQQHKPSLKYIPCDEPTWYDYFLDFNKLEWIAWKKVVPEYIHNDMIKFDDILIPTLESTRLTWILTLINEYYFRSAIFKKVKRPTIIVGKMSSGKTAIMKYFMRNLEAKYYIKMAFNFSARTSSLDVQKNLEINLEKHSRKTYGPPIGKRLVYFIDDLNLPQLDECGSQQPIALLKGIFDKQGMYDRCNNFDWKDLVNICFFAAMNHVGGGRNELDTRFLSLCSVFSLPFPSENTIRYIFNSILSGHTISFTDNIKCAVNNIVDMTLNLYKLVLMKLHQTPDKFIYVFNLCHISCIINGMTQISLNKFTTTESFVRVWRNEFTRVICDRLIYQQDRELIERHLIQEVQSYFPLQVDYVLRDPLLFGDCRNAIKANDQIRIYEDLIDYDSVFYLFQEILLEYKKYHGVLDMVLFNEALDHLVRIHRMLRMSRGHVLLIGMNGNGKKSLSKLAAFTSGFEVRINSSFYTNHNVGMNKQNFEDNLKNVLSKVGVENQPVVFIIDKVDIIEEEILEFINNILTNGFVPSLYTDQKENLEIIQRFRDTLTDASNEIAADFCWDMFLKNCLNNLRVVLLMSPGNNLRLIFRNYPGFVNKTYIDWIHKWPLEALHTVAEKVLINDQVISDNYINNVIKQCVYMHKSAENYASTFFINTSPKICFTFKHLVDCILMYKKLVTNKLNLSLIKSQQIQEGLEKINESTLELSRISNTLLQQERSIAHNNETCQNLVQEIKGIQILIEEIIGIMNVSSEKLNSKNEQIKNTRNKMTKLIDTTLPVLNTTKTLLNEMNLEDLTELKSLETPPESAITLLECVAIFKGLKDMNSWKQLSDMTEDPHFLISLQELDINKINQKQQTQVRTKLKFLKKTIDIQAISKVECTILNFIESVLKYCSIYHDILPLKHKVDKYEKDYLEATLKLKEHEDSLKNTQCTLFNLEKSLDDVSKENIKIKKENSLMKVKFEYADNLIQELSSIHERWISDLENEKILKDEIIGNCLLDASFLIYAGPFSLEYRKQIIYNDWFNNIIHLKLPIELNFKLENGLISEKLLNNWNLNGLPCDEYSIQNGILITQSNRFPLCIDPHNQGFNWIKYHENNNSLKILSFADFDYRIHLKSAIQYGQSVLFIDFENMDVDLKDLLNQSIQLSSINSEYIKAEDQTCTYHENFRLYLITKETNPIISTYICSNMTIINCSITQQGLEDQLLNLLVEHELKELEDKKLSILEKIYQNKETLRELKCSLLIEIISCTTPLIDNTQLLSKIEDIKSKINSNTVELQLSFDSMSMIHNSRNVYGSISKRGALFYMILYGFKTIDPLYQFSIDLFVQLFLNSINSSQKDKIVLNRISNIIKTLTNDVFEFSCISIYEKHNLLFLFQIAYTLDKDTGKLLDSELLFFIKGNTGFKKNNIENPTTWLPNKCWQDIIYLTTNFESFSSLIDLICNNVEDWKKWFYSECPESTGTIPIKLNKYFEVLMLIRCFRIDRVYQAIDNYVYKILGVNNDSCINKKLINFEFIHDTFSNLTPCVLILNKGSDPAKDLKSLAEKNDITGPTYKILSLGTCDENIIYLALKSAMHRGNWLIVQNCNFSIPFLCEMEHLLEQANKSWHLNFRLWLIFNDDSILNKSFPISLLLRSLRVIVEPSNCMKICMQDTLKKCDGVTNSHPSFNSLLYTSLFLHGILLERKKYNKIGWSLPYNFEYSDYAICQQIINICLKKSEQYEIPWITIKYLIGEIIYGGKIIDNYDRRILLTYVEEYFGDFIYSSHQQFKFYNCKEHNKIIEYMEMEKKLLRSNTQSTDLSEAINTIPLYINPEVCGLNTNVLLEYHSSIVNLLWTDMIKLYPNVETVQDKISTDWDEVVQNTTADILNTLPELYNINKVKIFYGDKCSTPSIIVLLRELEKFNALVEVMKNTLTQLAEVFLGKVEMNSTLEEVSTCLYIRCVPACWIKCSPQTIKSLARYIKHLTKRTTQYSNWSQIREPLVMWLSGLHAPKSYLTSLIQSACRKYGWSIEHSMFYTSVTRWTCESEVQREPDAGCYITGLYLEGAHWDMDKQCLTECISHSMLEKLPILAIIPVETRLLKLPKSTITIPVYVTSKRGNSMDENCVFEANLNVSTHNSFWILRGVCVVMNCE</sequence>
<dbReference type="Gene3D" id="1.10.472.130">
    <property type="match status" value="1"/>
</dbReference>
<dbReference type="Pfam" id="PF17852">
    <property type="entry name" value="Dynein_AAA_lid"/>
    <property type="match status" value="1"/>
</dbReference>
<keyword evidence="9 14" id="KW-0175">Coiled coil</keyword>
<dbReference type="Gene3D" id="1.20.1270.280">
    <property type="match status" value="1"/>
</dbReference>
<evidence type="ECO:0000259" key="18">
    <source>
        <dbReference type="Pfam" id="PF08393"/>
    </source>
</evidence>
<gene>
    <name evidence="27" type="ORF">CINCED_3A012413</name>
</gene>
<dbReference type="Pfam" id="PF17857">
    <property type="entry name" value="AAA_lid_1"/>
    <property type="match status" value="1"/>
</dbReference>
<evidence type="ECO:0000259" key="22">
    <source>
        <dbReference type="Pfam" id="PF12781"/>
    </source>
</evidence>
<dbReference type="Gene3D" id="1.20.920.20">
    <property type="match status" value="1"/>
</dbReference>
<dbReference type="GO" id="GO:0008569">
    <property type="term" value="F:minus-end-directed microtubule motor activity"/>
    <property type="evidence" value="ECO:0007669"/>
    <property type="project" value="InterPro"/>
</dbReference>
<feature type="coiled-coil region" evidence="14">
    <location>
        <begin position="3225"/>
        <end position="3252"/>
    </location>
</feature>
<dbReference type="Gene3D" id="3.20.180.20">
    <property type="entry name" value="Dynein heavy chain, N-terminal domain 2"/>
    <property type="match status" value="1"/>
</dbReference>
<dbReference type="InterPro" id="IPR043160">
    <property type="entry name" value="Dynein_C_barrel"/>
</dbReference>
<evidence type="ECO:0000256" key="11">
    <source>
        <dbReference type="ARBA" id="ARBA00023175"/>
    </source>
</evidence>
<feature type="domain" description="Dynein heavy chain AAA module D4" evidence="21">
    <location>
        <begin position="2890"/>
        <end position="3154"/>
    </location>
</feature>
<evidence type="ECO:0000259" key="23">
    <source>
        <dbReference type="Pfam" id="PF17852"/>
    </source>
</evidence>
<dbReference type="InterPro" id="IPR013594">
    <property type="entry name" value="Dynein_heavy_tail"/>
</dbReference>
<evidence type="ECO:0000259" key="20">
    <source>
        <dbReference type="Pfam" id="PF12777"/>
    </source>
</evidence>
<keyword evidence="3" id="KW-0963">Cytoplasm</keyword>
<dbReference type="FunFam" id="3.10.490.20:FF:000006">
    <property type="entry name" value="Dynein axonemal heavy chain 10"/>
    <property type="match status" value="1"/>
</dbReference>
<dbReference type="GO" id="GO:0031514">
    <property type="term" value="C:motile cilium"/>
    <property type="evidence" value="ECO:0007669"/>
    <property type="project" value="UniProtKB-ARBA"/>
</dbReference>
<dbReference type="GO" id="GO:0005874">
    <property type="term" value="C:microtubule"/>
    <property type="evidence" value="ECO:0007669"/>
    <property type="project" value="UniProtKB-KW"/>
</dbReference>
<feature type="compositionally biased region" description="Polar residues" evidence="15">
    <location>
        <begin position="118"/>
        <end position="127"/>
    </location>
</feature>
<evidence type="ECO:0000256" key="5">
    <source>
        <dbReference type="ARBA" id="ARBA00022737"/>
    </source>
</evidence>
<evidence type="ECO:0000256" key="13">
    <source>
        <dbReference type="ARBA" id="ARBA00023273"/>
    </source>
</evidence>
<dbReference type="InterPro" id="IPR035699">
    <property type="entry name" value="AAA_6"/>
</dbReference>
<evidence type="ECO:0000259" key="24">
    <source>
        <dbReference type="Pfam" id="PF17857"/>
    </source>
</evidence>
<feature type="domain" description="Dynein heavy chain linker" evidence="18">
    <location>
        <begin position="1321"/>
        <end position="1724"/>
    </location>
</feature>
<dbReference type="InterPro" id="IPR043157">
    <property type="entry name" value="Dynein_AAA1S"/>
</dbReference>
<dbReference type="Gene3D" id="1.10.8.720">
    <property type="entry name" value="Region D6 of dynein motor"/>
    <property type="match status" value="1"/>
</dbReference>
<dbReference type="EMBL" id="CABPRJ010000953">
    <property type="protein sequence ID" value="VVC32081.1"/>
    <property type="molecule type" value="Genomic_DNA"/>
</dbReference>
<dbReference type="Pfam" id="PF12781">
    <property type="entry name" value="AAA_9"/>
    <property type="match status" value="1"/>
</dbReference>
<keyword evidence="5" id="KW-0677">Repeat</keyword>
<comment type="subcellular location">
    <subcellularLocation>
        <location evidence="1">Cytoplasm</location>
        <location evidence="1">Cytoskeleton</location>
        <location evidence="1">Cilium axoneme</location>
    </subcellularLocation>
</comment>
<dbReference type="PANTHER" id="PTHR22878">
    <property type="entry name" value="DYNEIN HEAVY CHAIN 6, AXONEMAL-LIKE-RELATED"/>
    <property type="match status" value="1"/>
</dbReference>
<evidence type="ECO:0000256" key="7">
    <source>
        <dbReference type="ARBA" id="ARBA00022840"/>
    </source>
</evidence>
<evidence type="ECO:0000256" key="6">
    <source>
        <dbReference type="ARBA" id="ARBA00022741"/>
    </source>
</evidence>
<feature type="domain" description="Dynein heavy chain region D6 P-loop" evidence="16">
    <location>
        <begin position="3996"/>
        <end position="4112"/>
    </location>
</feature>
<reference evidence="27 28" key="1">
    <citation type="submission" date="2019-08" db="EMBL/GenBank/DDBJ databases">
        <authorList>
            <person name="Alioto T."/>
            <person name="Alioto T."/>
            <person name="Gomez Garrido J."/>
        </authorList>
    </citation>
    <scope>NUCLEOTIDE SEQUENCE [LARGE SCALE GENOMIC DNA]</scope>
</reference>
<dbReference type="Pfam" id="PF18198">
    <property type="entry name" value="AAA_lid_11"/>
    <property type="match status" value="1"/>
</dbReference>
<dbReference type="InterPro" id="IPR042228">
    <property type="entry name" value="Dynein_linker_3"/>
</dbReference>
<evidence type="ECO:0000259" key="16">
    <source>
        <dbReference type="Pfam" id="PF03028"/>
    </source>
</evidence>
<evidence type="ECO:0000256" key="10">
    <source>
        <dbReference type="ARBA" id="ARBA00023069"/>
    </source>
</evidence>
<dbReference type="GO" id="GO:0005524">
    <property type="term" value="F:ATP binding"/>
    <property type="evidence" value="ECO:0007669"/>
    <property type="project" value="UniProtKB-KW"/>
</dbReference>
<organism evidence="27 28">
    <name type="scientific">Cinara cedri</name>
    <dbReference type="NCBI Taxonomy" id="506608"/>
    <lineage>
        <taxon>Eukaryota</taxon>
        <taxon>Metazoa</taxon>
        <taxon>Ecdysozoa</taxon>
        <taxon>Arthropoda</taxon>
        <taxon>Hexapoda</taxon>
        <taxon>Insecta</taxon>
        <taxon>Pterygota</taxon>
        <taxon>Neoptera</taxon>
        <taxon>Paraneoptera</taxon>
        <taxon>Hemiptera</taxon>
        <taxon>Sternorrhyncha</taxon>
        <taxon>Aphidomorpha</taxon>
        <taxon>Aphidoidea</taxon>
        <taxon>Aphididae</taxon>
        <taxon>Lachninae</taxon>
        <taxon>Cinara</taxon>
    </lineage>
</organism>
<feature type="compositionally biased region" description="Basic and acidic residues" evidence="15">
    <location>
        <begin position="128"/>
        <end position="140"/>
    </location>
</feature>
<dbReference type="Pfam" id="PF08393">
    <property type="entry name" value="DHC_N2"/>
    <property type="match status" value="1"/>
</dbReference>
<dbReference type="Gene3D" id="1.10.8.710">
    <property type="match status" value="1"/>
</dbReference>